<dbReference type="RefSeq" id="WP_189088399.1">
    <property type="nucleotide sequence ID" value="NZ_BMQL01000003.1"/>
</dbReference>
<organism evidence="2 3">
    <name type="scientific">Deinococcus ruber</name>
    <dbReference type="NCBI Taxonomy" id="1848197"/>
    <lineage>
        <taxon>Bacteria</taxon>
        <taxon>Thermotogati</taxon>
        <taxon>Deinococcota</taxon>
        <taxon>Deinococci</taxon>
        <taxon>Deinococcales</taxon>
        <taxon>Deinococcaceae</taxon>
        <taxon>Deinococcus</taxon>
    </lineage>
</organism>
<dbReference type="InterPro" id="IPR050765">
    <property type="entry name" value="Riboflavin_Biosynth_HTPR"/>
</dbReference>
<sequence length="195" mass="21521">MTEPVIPSRKVVLSLYMSLDGVIENPAWTAPYWGDDIAAFKQTENFESDLLLLGRVTYQGFAEAWPKMEGTGEFGDHMNTMPKVVATTTLQTPEWNARFISGDIVEEVQRLKAQPGQNILIYGSGTFAQTLMEHGLIDEYRLLIYPVVLGTGRKFFSESSVPQSLVLSASQTFSSGVVALTYRPAEATTTESASR</sequence>
<reference evidence="2" key="1">
    <citation type="journal article" date="2014" name="Int. J. Syst. Evol. Microbiol.">
        <title>Complete genome sequence of Corynebacterium casei LMG S-19264T (=DSM 44701T), isolated from a smear-ripened cheese.</title>
        <authorList>
            <consortium name="US DOE Joint Genome Institute (JGI-PGF)"/>
            <person name="Walter F."/>
            <person name="Albersmeier A."/>
            <person name="Kalinowski J."/>
            <person name="Ruckert C."/>
        </authorList>
    </citation>
    <scope>NUCLEOTIDE SEQUENCE</scope>
    <source>
        <strain evidence="2">JCM 31311</strain>
    </source>
</reference>
<reference evidence="2" key="2">
    <citation type="submission" date="2020-09" db="EMBL/GenBank/DDBJ databases">
        <authorList>
            <person name="Sun Q."/>
            <person name="Ohkuma M."/>
        </authorList>
    </citation>
    <scope>NUCLEOTIDE SEQUENCE</scope>
    <source>
        <strain evidence="2">JCM 31311</strain>
    </source>
</reference>
<accession>A0A918C0A4</accession>
<dbReference type="PANTHER" id="PTHR38011">
    <property type="entry name" value="DIHYDROFOLATE REDUCTASE FAMILY PROTEIN (AFU_ORTHOLOGUE AFUA_8G06820)"/>
    <property type="match status" value="1"/>
</dbReference>
<dbReference type="Pfam" id="PF01872">
    <property type="entry name" value="RibD_C"/>
    <property type="match status" value="1"/>
</dbReference>
<proteinExistence type="predicted"/>
<dbReference type="Gene3D" id="3.40.430.10">
    <property type="entry name" value="Dihydrofolate Reductase, subunit A"/>
    <property type="match status" value="1"/>
</dbReference>
<evidence type="ECO:0000313" key="2">
    <source>
        <dbReference type="EMBL" id="GGQ99253.1"/>
    </source>
</evidence>
<comment type="caution">
    <text evidence="2">The sequence shown here is derived from an EMBL/GenBank/DDBJ whole genome shotgun (WGS) entry which is preliminary data.</text>
</comment>
<evidence type="ECO:0000259" key="1">
    <source>
        <dbReference type="Pfam" id="PF01872"/>
    </source>
</evidence>
<dbReference type="EMBL" id="BMQL01000003">
    <property type="protein sequence ID" value="GGQ99253.1"/>
    <property type="molecule type" value="Genomic_DNA"/>
</dbReference>
<dbReference type="PANTHER" id="PTHR38011:SF11">
    <property type="entry name" value="2,5-DIAMINO-6-RIBOSYLAMINO-4(3H)-PYRIMIDINONE 5'-PHOSPHATE REDUCTASE"/>
    <property type="match status" value="1"/>
</dbReference>
<gene>
    <name evidence="2" type="ORF">GCM10008957_09940</name>
</gene>
<dbReference type="SUPFAM" id="SSF53597">
    <property type="entry name" value="Dihydrofolate reductase-like"/>
    <property type="match status" value="1"/>
</dbReference>
<dbReference type="Proteomes" id="UP000603865">
    <property type="component" value="Unassembled WGS sequence"/>
</dbReference>
<evidence type="ECO:0000313" key="3">
    <source>
        <dbReference type="Proteomes" id="UP000603865"/>
    </source>
</evidence>
<feature type="domain" description="Bacterial bifunctional deaminase-reductase C-terminal" evidence="1">
    <location>
        <begin position="9"/>
        <end position="178"/>
    </location>
</feature>
<dbReference type="GO" id="GO:0009231">
    <property type="term" value="P:riboflavin biosynthetic process"/>
    <property type="evidence" value="ECO:0007669"/>
    <property type="project" value="InterPro"/>
</dbReference>
<protein>
    <submittedName>
        <fullName evidence="2">Pyrimidine reductase</fullName>
    </submittedName>
</protein>
<dbReference type="InterPro" id="IPR024072">
    <property type="entry name" value="DHFR-like_dom_sf"/>
</dbReference>
<keyword evidence="3" id="KW-1185">Reference proteome</keyword>
<dbReference type="AlphaFoldDB" id="A0A918C0A4"/>
<dbReference type="InterPro" id="IPR002734">
    <property type="entry name" value="RibDG_C"/>
</dbReference>
<dbReference type="GO" id="GO:0008703">
    <property type="term" value="F:5-amino-6-(5-phosphoribosylamino)uracil reductase activity"/>
    <property type="evidence" value="ECO:0007669"/>
    <property type="project" value="InterPro"/>
</dbReference>
<name>A0A918C0A4_9DEIO</name>